<accession>A0ABT4VUU0</accession>
<protein>
    <submittedName>
        <fullName evidence="1">DUF2336 domain-containing protein</fullName>
    </submittedName>
</protein>
<comment type="caution">
    <text evidence="1">The sequence shown here is derived from an EMBL/GenBank/DDBJ whole genome shotgun (WGS) entry which is preliminary data.</text>
</comment>
<organism evidence="1 2">
    <name type="scientific">Hoeflea poritis</name>
    <dbReference type="NCBI Taxonomy" id="2993659"/>
    <lineage>
        <taxon>Bacteria</taxon>
        <taxon>Pseudomonadati</taxon>
        <taxon>Pseudomonadota</taxon>
        <taxon>Alphaproteobacteria</taxon>
        <taxon>Hyphomicrobiales</taxon>
        <taxon>Rhizobiaceae</taxon>
        <taxon>Hoeflea</taxon>
    </lineage>
</organism>
<reference evidence="1" key="1">
    <citation type="submission" date="2022-11" db="EMBL/GenBank/DDBJ databases">
        <title>Hoeflea poritis sp. nov., isolated from scleractinian coral Porites lutea.</title>
        <authorList>
            <person name="Zhang G."/>
            <person name="Wei Q."/>
            <person name="Cai L."/>
        </authorList>
    </citation>
    <scope>NUCLEOTIDE SEQUENCE</scope>
    <source>
        <strain evidence="1">E7-10</strain>
    </source>
</reference>
<name>A0ABT4VUU0_9HYPH</name>
<evidence type="ECO:0000313" key="1">
    <source>
        <dbReference type="EMBL" id="MDA4847748.1"/>
    </source>
</evidence>
<dbReference type="RefSeq" id="WP_271091587.1">
    <property type="nucleotide sequence ID" value="NZ_JAPJZH010000015.1"/>
</dbReference>
<dbReference type="InterPro" id="IPR019285">
    <property type="entry name" value="DUF2336"/>
</dbReference>
<dbReference type="Pfam" id="PF10098">
    <property type="entry name" value="DUF2336"/>
    <property type="match status" value="1"/>
</dbReference>
<sequence>MSELSVEETRAAEAAMALLLDDPSPMVRQSMAEALSGSEKAPRSVICSLARDQIDVAGVVVCCSPVLREQDLVDLAADGRPGIQSAIANRADLSPAVCAALAEVAGRHPIAEMLDNLSARIAKVTLRRITERFGDHAELRARLLERGDLPCDVRHALIMKVGDALTQSAFVAGIIGQSRAERIMDDACQSATLQLAGSITGDEIPALVEHLRLAGRLTPAFLMHTLCIGNIEFFAAAIGSVSGVSDDRVRSILVDGRRNAIVALYTSGGLDSTVAEVFVSATLLWRQATRVDTSPSALRITESLVDQHAGAGEGGAVSDLLMLVERMNLEFRRQAAKDYAVSMTYEAA</sequence>
<gene>
    <name evidence="1" type="ORF">OOZ53_20475</name>
</gene>
<evidence type="ECO:0000313" key="2">
    <source>
        <dbReference type="Proteomes" id="UP001148313"/>
    </source>
</evidence>
<keyword evidence="2" id="KW-1185">Reference proteome</keyword>
<proteinExistence type="predicted"/>
<dbReference type="Proteomes" id="UP001148313">
    <property type="component" value="Unassembled WGS sequence"/>
</dbReference>
<dbReference type="EMBL" id="JAPJZH010000015">
    <property type="protein sequence ID" value="MDA4847748.1"/>
    <property type="molecule type" value="Genomic_DNA"/>
</dbReference>
<dbReference type="InterPro" id="IPR014598">
    <property type="entry name" value="UCP035865"/>
</dbReference>
<dbReference type="PIRSF" id="PIRSF035865">
    <property type="entry name" value="UCP035865"/>
    <property type="match status" value="1"/>
</dbReference>